<comment type="caution">
    <text evidence="12">The sequence shown here is derived from an EMBL/GenBank/DDBJ whole genome shotgun (WGS) entry which is preliminary data.</text>
</comment>
<sequence length="361" mass="40344">MVYPNATFHNMTSANDTTPNVVFIWRPVTAVNLSLYCSGFLLNSFLLFLLIYDSRLNHRPFHNYLITLAIGNLFNLTAGPLSLLLALADGVWIAGDAACSYILYLFWVESSAIYYNHAVIAVSRMWAIIHPVSYRNLLTNRFTICLCVCAWAFPHAVFLPFWALDTLKYRPSVKQNGYHCYVNDQAQYTYALVGPLLLYELPILVQILVFPVVFFTNKARQMKCTVAPAPISGEGPSPQPGTVQSTATNRVSRSLKPTTSAHRPSAIQTQAVRQAKSSRAGLVLLGIMSLCALISWQPYAICIILTTVRPDLPIPNTVWVVMNVIWTIQPTADPIIFLLALKSLREAVERLTMRCMGICRP</sequence>
<evidence type="ECO:0000256" key="7">
    <source>
        <dbReference type="ARBA" id="ARBA00023170"/>
    </source>
</evidence>
<feature type="transmembrane region" description="Helical" evidence="10">
    <location>
        <begin position="64"/>
        <end position="95"/>
    </location>
</feature>
<evidence type="ECO:0000256" key="1">
    <source>
        <dbReference type="ARBA" id="ARBA00004651"/>
    </source>
</evidence>
<name>A0A1W0WB83_HYPEX</name>
<evidence type="ECO:0000256" key="2">
    <source>
        <dbReference type="ARBA" id="ARBA00022475"/>
    </source>
</evidence>
<evidence type="ECO:0000313" key="13">
    <source>
        <dbReference type="Proteomes" id="UP000192578"/>
    </source>
</evidence>
<dbReference type="InterPro" id="IPR000276">
    <property type="entry name" value="GPCR_Rhodpsn"/>
</dbReference>
<evidence type="ECO:0000259" key="11">
    <source>
        <dbReference type="PROSITE" id="PS50262"/>
    </source>
</evidence>
<dbReference type="PROSITE" id="PS50262">
    <property type="entry name" value="G_PROTEIN_RECEP_F1_2"/>
    <property type="match status" value="1"/>
</dbReference>
<protein>
    <recommendedName>
        <fullName evidence="11">G-protein coupled receptors family 1 profile domain-containing protein</fullName>
    </recommendedName>
</protein>
<dbReference type="InterPro" id="IPR017452">
    <property type="entry name" value="GPCR_Rhodpsn_7TM"/>
</dbReference>
<accession>A0A1W0WB83</accession>
<dbReference type="Proteomes" id="UP000192578">
    <property type="component" value="Unassembled WGS sequence"/>
</dbReference>
<dbReference type="Pfam" id="PF00001">
    <property type="entry name" value="7tm_1"/>
    <property type="match status" value="1"/>
</dbReference>
<feature type="transmembrane region" description="Helical" evidence="10">
    <location>
        <begin position="101"/>
        <end position="122"/>
    </location>
</feature>
<evidence type="ECO:0000256" key="4">
    <source>
        <dbReference type="ARBA" id="ARBA00022989"/>
    </source>
</evidence>
<feature type="transmembrane region" description="Helical" evidence="10">
    <location>
        <begin position="282"/>
        <end position="306"/>
    </location>
</feature>
<dbReference type="EMBL" id="MTYJ01000145">
    <property type="protein sequence ID" value="OQV12422.1"/>
    <property type="molecule type" value="Genomic_DNA"/>
</dbReference>
<feature type="transmembrane region" description="Helical" evidence="10">
    <location>
        <begin position="142"/>
        <end position="164"/>
    </location>
</feature>
<keyword evidence="5" id="KW-0297">G-protein coupled receptor</keyword>
<feature type="transmembrane region" description="Helical" evidence="10">
    <location>
        <begin position="33"/>
        <end position="52"/>
    </location>
</feature>
<dbReference type="GO" id="GO:0005886">
    <property type="term" value="C:plasma membrane"/>
    <property type="evidence" value="ECO:0007669"/>
    <property type="project" value="UniProtKB-SubCell"/>
</dbReference>
<evidence type="ECO:0000256" key="10">
    <source>
        <dbReference type="SAM" id="Phobius"/>
    </source>
</evidence>
<evidence type="ECO:0000256" key="5">
    <source>
        <dbReference type="ARBA" id="ARBA00023040"/>
    </source>
</evidence>
<keyword evidence="6 10" id="KW-0472">Membrane</keyword>
<feature type="region of interest" description="Disordered" evidence="9">
    <location>
        <begin position="230"/>
        <end position="268"/>
    </location>
</feature>
<evidence type="ECO:0000313" key="12">
    <source>
        <dbReference type="EMBL" id="OQV12422.1"/>
    </source>
</evidence>
<feature type="domain" description="G-protein coupled receptors family 1 profile" evidence="11">
    <location>
        <begin position="42"/>
        <end position="337"/>
    </location>
</feature>
<keyword evidence="13" id="KW-1185">Reference proteome</keyword>
<keyword evidence="7" id="KW-0675">Receptor</keyword>
<dbReference type="GO" id="GO:0004930">
    <property type="term" value="F:G protein-coupled receptor activity"/>
    <property type="evidence" value="ECO:0007669"/>
    <property type="project" value="UniProtKB-KW"/>
</dbReference>
<dbReference type="CDD" id="cd00637">
    <property type="entry name" value="7tm_classA_rhodopsin-like"/>
    <property type="match status" value="1"/>
</dbReference>
<reference evidence="13" key="1">
    <citation type="submission" date="2017-01" db="EMBL/GenBank/DDBJ databases">
        <title>Comparative genomics of anhydrobiosis in the tardigrade Hypsibius dujardini.</title>
        <authorList>
            <person name="Yoshida Y."/>
            <person name="Koutsovoulos G."/>
            <person name="Laetsch D."/>
            <person name="Stevens L."/>
            <person name="Kumar S."/>
            <person name="Horikawa D."/>
            <person name="Ishino K."/>
            <person name="Komine S."/>
            <person name="Tomita M."/>
            <person name="Blaxter M."/>
            <person name="Arakawa K."/>
        </authorList>
    </citation>
    <scope>NUCLEOTIDE SEQUENCE [LARGE SCALE GENOMIC DNA]</scope>
    <source>
        <strain evidence="13">Z151</strain>
    </source>
</reference>
<keyword evidence="4 10" id="KW-1133">Transmembrane helix</keyword>
<evidence type="ECO:0000256" key="6">
    <source>
        <dbReference type="ARBA" id="ARBA00023136"/>
    </source>
</evidence>
<organism evidence="12 13">
    <name type="scientific">Hypsibius exemplaris</name>
    <name type="common">Freshwater tardigrade</name>
    <dbReference type="NCBI Taxonomy" id="2072580"/>
    <lineage>
        <taxon>Eukaryota</taxon>
        <taxon>Metazoa</taxon>
        <taxon>Ecdysozoa</taxon>
        <taxon>Tardigrada</taxon>
        <taxon>Eutardigrada</taxon>
        <taxon>Parachela</taxon>
        <taxon>Hypsibioidea</taxon>
        <taxon>Hypsibiidae</taxon>
        <taxon>Hypsibius</taxon>
    </lineage>
</organism>
<feature type="transmembrane region" description="Helical" evidence="10">
    <location>
        <begin position="196"/>
        <end position="215"/>
    </location>
</feature>
<dbReference type="SUPFAM" id="SSF81321">
    <property type="entry name" value="Family A G protein-coupled receptor-like"/>
    <property type="match status" value="1"/>
</dbReference>
<gene>
    <name evidence="12" type="ORF">BV898_13298</name>
</gene>
<comment type="subcellular location">
    <subcellularLocation>
        <location evidence="1">Cell membrane</location>
        <topology evidence="1">Multi-pass membrane protein</topology>
    </subcellularLocation>
</comment>
<keyword evidence="3 10" id="KW-0812">Transmembrane</keyword>
<dbReference type="PANTHER" id="PTHR24248">
    <property type="entry name" value="ADRENERGIC RECEPTOR-RELATED G-PROTEIN COUPLED RECEPTOR"/>
    <property type="match status" value="1"/>
</dbReference>
<dbReference type="AlphaFoldDB" id="A0A1W0WB83"/>
<dbReference type="Gene3D" id="1.20.1070.10">
    <property type="entry name" value="Rhodopsin 7-helix transmembrane proteins"/>
    <property type="match status" value="1"/>
</dbReference>
<evidence type="ECO:0000256" key="9">
    <source>
        <dbReference type="SAM" id="MobiDB-lite"/>
    </source>
</evidence>
<evidence type="ECO:0000256" key="8">
    <source>
        <dbReference type="ARBA" id="ARBA00023224"/>
    </source>
</evidence>
<evidence type="ECO:0000256" key="3">
    <source>
        <dbReference type="ARBA" id="ARBA00022692"/>
    </source>
</evidence>
<keyword evidence="2" id="KW-1003">Cell membrane</keyword>
<feature type="transmembrane region" description="Helical" evidence="10">
    <location>
        <begin position="318"/>
        <end position="341"/>
    </location>
</feature>
<proteinExistence type="predicted"/>
<feature type="compositionally biased region" description="Polar residues" evidence="9">
    <location>
        <begin position="240"/>
        <end position="268"/>
    </location>
</feature>
<dbReference type="PANTHER" id="PTHR24248:SF192">
    <property type="entry name" value="G-PROTEIN COUPLED RECEPTORS FAMILY 1 PROFILE DOMAIN-CONTAINING PROTEIN"/>
    <property type="match status" value="1"/>
</dbReference>
<keyword evidence="8" id="KW-0807">Transducer</keyword>